<dbReference type="GO" id="GO:0030020">
    <property type="term" value="F:extracellular matrix structural constituent conferring tensile strength"/>
    <property type="evidence" value="ECO:0007669"/>
    <property type="project" value="TreeGrafter"/>
</dbReference>
<keyword evidence="2" id="KW-0964">Secreted</keyword>
<feature type="compositionally biased region" description="Pro residues" evidence="8">
    <location>
        <begin position="865"/>
        <end position="877"/>
    </location>
</feature>
<protein>
    <recommendedName>
        <fullName evidence="9">Fibrillar collagen NC1 domain-containing protein</fullName>
    </recommendedName>
</protein>
<keyword evidence="5" id="KW-0677">Repeat</keyword>
<feature type="compositionally biased region" description="Low complexity" evidence="8">
    <location>
        <begin position="563"/>
        <end position="575"/>
    </location>
</feature>
<feature type="region of interest" description="Disordered" evidence="8">
    <location>
        <begin position="547"/>
        <end position="585"/>
    </location>
</feature>
<dbReference type="SMART" id="SM00038">
    <property type="entry name" value="COLFI"/>
    <property type="match status" value="1"/>
</dbReference>
<reference evidence="10" key="2">
    <citation type="submission" date="2025-08" db="UniProtKB">
        <authorList>
            <consortium name="Ensembl"/>
        </authorList>
    </citation>
    <scope>IDENTIFICATION</scope>
</reference>
<keyword evidence="6" id="KW-0176">Collagen</keyword>
<feature type="compositionally biased region" description="Low complexity" evidence="8">
    <location>
        <begin position="507"/>
        <end position="520"/>
    </location>
</feature>
<feature type="region of interest" description="Disordered" evidence="8">
    <location>
        <begin position="475"/>
        <end position="532"/>
    </location>
</feature>
<evidence type="ECO:0000313" key="11">
    <source>
        <dbReference type="Proteomes" id="UP000694402"/>
    </source>
</evidence>
<evidence type="ECO:0000259" key="9">
    <source>
        <dbReference type="PROSITE" id="PS51461"/>
    </source>
</evidence>
<comment type="subcellular location">
    <subcellularLocation>
        <location evidence="1">Secreted</location>
    </subcellularLocation>
</comment>
<dbReference type="InterPro" id="IPR001791">
    <property type="entry name" value="Laminin_G"/>
</dbReference>
<feature type="compositionally biased region" description="Basic and acidic residues" evidence="8">
    <location>
        <begin position="883"/>
        <end position="893"/>
    </location>
</feature>
<dbReference type="Gene3D" id="2.60.120.1000">
    <property type="match status" value="1"/>
</dbReference>
<evidence type="ECO:0000256" key="1">
    <source>
        <dbReference type="ARBA" id="ARBA00004613"/>
    </source>
</evidence>
<gene>
    <name evidence="10" type="primary">RUSC1</name>
</gene>
<dbReference type="Pfam" id="PF01391">
    <property type="entry name" value="Collagen"/>
    <property type="match status" value="4"/>
</dbReference>
<dbReference type="PANTHER" id="PTHR24023">
    <property type="entry name" value="COLLAGEN ALPHA"/>
    <property type="match status" value="1"/>
</dbReference>
<keyword evidence="7" id="KW-0379">Hydroxylation</keyword>
<dbReference type="SMART" id="SM00210">
    <property type="entry name" value="TSPN"/>
    <property type="match status" value="1"/>
</dbReference>
<evidence type="ECO:0000256" key="8">
    <source>
        <dbReference type="SAM" id="MobiDB-lite"/>
    </source>
</evidence>
<evidence type="ECO:0000256" key="3">
    <source>
        <dbReference type="ARBA" id="ARBA00022530"/>
    </source>
</evidence>
<evidence type="ECO:0000313" key="10">
    <source>
        <dbReference type="Ensembl" id="ENSOTSP00005149360.1"/>
    </source>
</evidence>
<dbReference type="InterPro" id="IPR048287">
    <property type="entry name" value="TSPN-like_N"/>
</dbReference>
<dbReference type="InterPro" id="IPR050149">
    <property type="entry name" value="Collagen_superfamily"/>
</dbReference>
<evidence type="ECO:0000256" key="7">
    <source>
        <dbReference type="ARBA" id="ARBA00023278"/>
    </source>
</evidence>
<feature type="region of interest" description="Disordered" evidence="8">
    <location>
        <begin position="616"/>
        <end position="649"/>
    </location>
</feature>
<dbReference type="GO" id="GO:0030198">
    <property type="term" value="P:extracellular matrix organization"/>
    <property type="evidence" value="ECO:0007669"/>
    <property type="project" value="TreeGrafter"/>
</dbReference>
<dbReference type="FunFam" id="2.60.120.1000:FF:000002">
    <property type="entry name" value="Collagen XI alpha 1 chain"/>
    <property type="match status" value="1"/>
</dbReference>
<feature type="region of interest" description="Disordered" evidence="8">
    <location>
        <begin position="829"/>
        <end position="1005"/>
    </location>
</feature>
<dbReference type="SUPFAM" id="SSF49899">
    <property type="entry name" value="Concanavalin A-like lectins/glucanases"/>
    <property type="match status" value="1"/>
</dbReference>
<dbReference type="GO" id="GO:0031012">
    <property type="term" value="C:extracellular matrix"/>
    <property type="evidence" value="ECO:0007669"/>
    <property type="project" value="TreeGrafter"/>
</dbReference>
<dbReference type="PANTHER" id="PTHR24023:SF1112">
    <property type="entry name" value="COL_CUTICLE_N DOMAIN-CONTAINING PROTEIN-RELATED"/>
    <property type="match status" value="1"/>
</dbReference>
<dbReference type="PROSITE" id="PS51461">
    <property type="entry name" value="NC1_FIB"/>
    <property type="match status" value="1"/>
</dbReference>
<dbReference type="AlphaFoldDB" id="A0AAZ3S893"/>
<sequence>CTDVSPSLSCAADPIDVLRVLELSDLMEGVSMEAGLCTSRKDMEETDMAYRIDKKIQLSAPTKQLFPDSLFPVDFSLMTTVRAKKDTQFFLLSVYDEQGVQQLGLEVGRSPVFLYEDHQGQPSPELYPIFKKINLADGKWHRIAYSVEGKSVTLYLDCEKVQTLELLRGDNPLVSTEGVIVFGTRLLDEEVFEGEIQQLLILEDAQAAADYCLHYIPDCDSPLSYNRQAQDPEQERLDQKPQVEELDDNFYGDLYDDLAVSMVTVGPNISEYEGPPGRPGLAGVDGIPGPPGTMLMLPFQHGGDSQKGPVVSAQEAQAQAILQQTKMSLKGPPGPLGLTGRPGPLVGYPPSSNQRANNTLPDGRVHREGISIYCVCACVCVVTMFRSHALGSIYPQGDRGFDGLPGLPGNKGHRGENGVTGGHGEDGPEGPKGQSGPLGEVGGAGIAGEKVQEHYFTSNIYCMCLVMQYGKSGETGPNGDRGHPGSPGPPGEMGLPGAAGKEGPKGDAGPSGAPGKSGPAGLRGFRGSRGSPGAMTRIVAVVHHPFVPQGEKGPIGPAGQDGAQGPVGLPGAAGPAGPPGEDGDKVLTPVHSYSTGPSGPIGIQGPVGHPGLPGVDGEPGPRGQQGMYGPKGDEGVRGHKGATGPTGLQVRRRDTPLLDCTIHLSTPGTAGQPGGVGQPGIVGEKGEDGEAGDPGPVGDTGAAGGKGELGEKGDSGPSGAAGPAGVRGTPGEDGPKGNPGPIGFPGDSGPPGEAGINGVDGGPGAKGDNGDPGKAVSTVQHLHHTGIHTNSINMCNCVCSLRSFNSITYIKCMNTKDIGTNGVEGLVGKKGPVGPQGHSGKPGPEGLRGIPGPGGEQGLNGPPGQTGPPGPMGPPGLPGLKGDVGRKGDKGHDGLIGLIGPPGELGEKGDRGLPGNQGTQGTKGDGGKGGLPGPTGPQDPGTFCKILFHSFLQGAIGPQGDTGPAGSPGPPGPPATMVQPLPIRDHEGRRKRKRHSRMVQGGAAPYEEAEMKMDLEQKVFLQADQPMLEEAEGMEEVFASLTSMKTEVELMRKPLGTFESPARTCKELMMIQHGYRDGDYWIDPNQGCHRDSIKVFCNFTAEGETCLYPDKRIETVKLAAWNKEKPGSWFSQYRKGKQLQYSDSDGNPVHVVQLTFLKLLSATARQTFTYSCQNSAGWFDSTTRSHQHAIRFRGSNDEEMSQAKNPFIQATHDGCQFRKGQERTVLEIDSPRAELLPVIDVAPSDFGSSNQKFGFHVGPVCYNG</sequence>
<name>A0AAZ3S893_ONCTS</name>
<keyword evidence="4" id="KW-0732">Signal</keyword>
<organism evidence="10 11">
    <name type="scientific">Oncorhynchus tshawytscha</name>
    <name type="common">Chinook salmon</name>
    <name type="synonym">Salmo tshawytscha</name>
    <dbReference type="NCBI Taxonomy" id="74940"/>
    <lineage>
        <taxon>Eukaryota</taxon>
        <taxon>Metazoa</taxon>
        <taxon>Chordata</taxon>
        <taxon>Craniata</taxon>
        <taxon>Vertebrata</taxon>
        <taxon>Euteleostomi</taxon>
        <taxon>Actinopterygii</taxon>
        <taxon>Neopterygii</taxon>
        <taxon>Teleostei</taxon>
        <taxon>Protacanthopterygii</taxon>
        <taxon>Salmoniformes</taxon>
        <taxon>Salmonidae</taxon>
        <taxon>Salmoninae</taxon>
        <taxon>Oncorhynchus</taxon>
    </lineage>
</organism>
<dbReference type="Pfam" id="PF01410">
    <property type="entry name" value="COLFI"/>
    <property type="match status" value="1"/>
</dbReference>
<dbReference type="FunFam" id="2.60.120.200:FF:000016">
    <property type="entry name" value="Collagen XI alpha 1 chain"/>
    <property type="match status" value="1"/>
</dbReference>
<dbReference type="Gene3D" id="2.60.120.200">
    <property type="match status" value="1"/>
</dbReference>
<feature type="compositionally biased region" description="Gly residues" evidence="8">
    <location>
        <begin position="849"/>
        <end position="858"/>
    </location>
</feature>
<dbReference type="GO" id="GO:0005581">
    <property type="term" value="C:collagen trimer"/>
    <property type="evidence" value="ECO:0007669"/>
    <property type="project" value="UniProtKB-KW"/>
</dbReference>
<feature type="compositionally biased region" description="Gly residues" evidence="8">
    <location>
        <begin position="921"/>
        <end position="933"/>
    </location>
</feature>
<dbReference type="InterPro" id="IPR008160">
    <property type="entry name" value="Collagen"/>
</dbReference>
<keyword evidence="3" id="KW-0272">Extracellular matrix</keyword>
<proteinExistence type="predicted"/>
<feature type="region of interest" description="Disordered" evidence="8">
    <location>
        <begin position="397"/>
        <end position="444"/>
    </location>
</feature>
<dbReference type="Ensembl" id="ENSOTST00005121501.1">
    <property type="protein sequence ID" value="ENSOTSP00005149360.1"/>
    <property type="gene ID" value="ENSOTSG00005054607.1"/>
</dbReference>
<dbReference type="GeneTree" id="ENSGT00940000154535"/>
<evidence type="ECO:0000256" key="5">
    <source>
        <dbReference type="ARBA" id="ARBA00022737"/>
    </source>
</evidence>
<dbReference type="Proteomes" id="UP000694402">
    <property type="component" value="Unassembled WGS sequence"/>
</dbReference>
<feature type="region of interest" description="Disordered" evidence="8">
    <location>
        <begin position="663"/>
        <end position="776"/>
    </location>
</feature>
<dbReference type="SMART" id="SM00282">
    <property type="entry name" value="LamG"/>
    <property type="match status" value="1"/>
</dbReference>
<accession>A0AAZ3S893</accession>
<evidence type="ECO:0000256" key="6">
    <source>
        <dbReference type="ARBA" id="ARBA00023119"/>
    </source>
</evidence>
<evidence type="ECO:0000256" key="2">
    <source>
        <dbReference type="ARBA" id="ARBA00022525"/>
    </source>
</evidence>
<keyword evidence="11" id="KW-1185">Reference proteome</keyword>
<reference evidence="10" key="3">
    <citation type="submission" date="2025-09" db="UniProtKB">
        <authorList>
            <consortium name="Ensembl"/>
        </authorList>
    </citation>
    <scope>IDENTIFICATION</scope>
</reference>
<feature type="compositionally biased region" description="Gly residues" evidence="8">
    <location>
        <begin position="758"/>
        <end position="767"/>
    </location>
</feature>
<feature type="domain" description="Fibrillar collagen NC1" evidence="9">
    <location>
        <begin position="1035"/>
        <end position="1263"/>
    </location>
</feature>
<dbReference type="GO" id="GO:0005615">
    <property type="term" value="C:extracellular space"/>
    <property type="evidence" value="ECO:0007669"/>
    <property type="project" value="TreeGrafter"/>
</dbReference>
<dbReference type="InterPro" id="IPR000885">
    <property type="entry name" value="Fib_collagen_C"/>
</dbReference>
<reference evidence="11" key="1">
    <citation type="journal article" date="2018" name="PLoS ONE">
        <title>Chinook salmon (Oncorhynchus tshawytscha) genome and transcriptome.</title>
        <authorList>
            <person name="Christensen K.A."/>
            <person name="Leong J.S."/>
            <person name="Sakhrani D."/>
            <person name="Biagi C.A."/>
            <person name="Minkley D.R."/>
            <person name="Withler R.E."/>
            <person name="Rondeau E.B."/>
            <person name="Koop B.F."/>
            <person name="Devlin R.H."/>
        </authorList>
    </citation>
    <scope>NUCLEOTIDE SEQUENCE [LARGE SCALE GENOMIC DNA]</scope>
</reference>
<feature type="compositionally biased region" description="Low complexity" evidence="8">
    <location>
        <begin position="895"/>
        <end position="904"/>
    </location>
</feature>
<dbReference type="Pfam" id="PF02210">
    <property type="entry name" value="Laminin_G_2"/>
    <property type="match status" value="1"/>
</dbReference>
<feature type="compositionally biased region" description="Low complexity" evidence="8">
    <location>
        <begin position="715"/>
        <end position="724"/>
    </location>
</feature>
<evidence type="ECO:0000256" key="4">
    <source>
        <dbReference type="ARBA" id="ARBA00022729"/>
    </source>
</evidence>
<feature type="compositionally biased region" description="Gly residues" evidence="8">
    <location>
        <begin position="671"/>
        <end position="680"/>
    </location>
</feature>
<dbReference type="InterPro" id="IPR013320">
    <property type="entry name" value="ConA-like_dom_sf"/>
</dbReference>